<evidence type="ECO:0000313" key="18">
    <source>
        <dbReference type="EMBL" id="KAF7634002.1"/>
    </source>
</evidence>
<dbReference type="Pfam" id="PF20805">
    <property type="entry name" value="Integrin_A_Ig_2"/>
    <property type="match status" value="1"/>
</dbReference>
<keyword evidence="8 13" id="KW-0401">Integrin</keyword>
<organism evidence="18 19">
    <name type="scientific">Meloidogyne graminicola</name>
    <dbReference type="NCBI Taxonomy" id="189291"/>
    <lineage>
        <taxon>Eukaryota</taxon>
        <taxon>Metazoa</taxon>
        <taxon>Ecdysozoa</taxon>
        <taxon>Nematoda</taxon>
        <taxon>Chromadorea</taxon>
        <taxon>Rhabditida</taxon>
        <taxon>Tylenchina</taxon>
        <taxon>Tylenchomorpha</taxon>
        <taxon>Tylenchoidea</taxon>
        <taxon>Meloidogynidae</taxon>
        <taxon>Meloidogyninae</taxon>
        <taxon>Meloidogyne</taxon>
    </lineage>
</organism>
<feature type="repeat" description="FG-GAP" evidence="12">
    <location>
        <begin position="297"/>
        <end position="335"/>
    </location>
</feature>
<dbReference type="InterPro" id="IPR013519">
    <property type="entry name" value="Int_alpha_beta-p"/>
</dbReference>
<feature type="repeat" description="FG-GAP" evidence="12">
    <location>
        <begin position="243"/>
        <end position="295"/>
    </location>
</feature>
<keyword evidence="7 13" id="KW-1133">Transmembrane helix</keyword>
<dbReference type="OrthoDB" id="5317514at2759"/>
<evidence type="ECO:0000256" key="13">
    <source>
        <dbReference type="RuleBase" id="RU003762"/>
    </source>
</evidence>
<keyword evidence="9 13" id="KW-0472">Membrane</keyword>
<dbReference type="GO" id="GO:0007229">
    <property type="term" value="P:integrin-mediated signaling pathway"/>
    <property type="evidence" value="ECO:0007669"/>
    <property type="project" value="UniProtKB-KW"/>
</dbReference>
<dbReference type="Pfam" id="PF08441">
    <property type="entry name" value="Integrin_A_Ig_1"/>
    <property type="match status" value="1"/>
</dbReference>
<dbReference type="EMBL" id="JABEBT010000066">
    <property type="protein sequence ID" value="KAF7634002.1"/>
    <property type="molecule type" value="Genomic_DNA"/>
</dbReference>
<name>A0A8S9ZKU2_9BILA</name>
<dbReference type="SUPFAM" id="SSF69179">
    <property type="entry name" value="Integrin domains"/>
    <property type="match status" value="3"/>
</dbReference>
<comment type="caution">
    <text evidence="13">Lacks conserved residue(s) required for the propagation of feature annotation.</text>
</comment>
<dbReference type="GO" id="GO:0098609">
    <property type="term" value="P:cell-cell adhesion"/>
    <property type="evidence" value="ECO:0007669"/>
    <property type="project" value="TreeGrafter"/>
</dbReference>
<dbReference type="GO" id="GO:0048513">
    <property type="term" value="P:animal organ development"/>
    <property type="evidence" value="ECO:0007669"/>
    <property type="project" value="UniProtKB-ARBA"/>
</dbReference>
<feature type="transmembrane region" description="Helical" evidence="13">
    <location>
        <begin position="12"/>
        <end position="33"/>
    </location>
</feature>
<protein>
    <submittedName>
        <fullName evidence="18">Integrin_alpha2 domain-containing protein</fullName>
    </submittedName>
</protein>
<evidence type="ECO:0000256" key="11">
    <source>
        <dbReference type="ARBA" id="ARBA00023180"/>
    </source>
</evidence>
<keyword evidence="11" id="KW-0325">Glycoprotein</keyword>
<evidence type="ECO:0000256" key="7">
    <source>
        <dbReference type="ARBA" id="ARBA00022989"/>
    </source>
</evidence>
<dbReference type="GO" id="GO:0009897">
    <property type="term" value="C:external side of plasma membrane"/>
    <property type="evidence" value="ECO:0007669"/>
    <property type="project" value="TreeGrafter"/>
</dbReference>
<evidence type="ECO:0000259" key="15">
    <source>
        <dbReference type="Pfam" id="PF08441"/>
    </source>
</evidence>
<reference evidence="18" key="1">
    <citation type="journal article" date="2020" name="Ecol. Evol.">
        <title>Genome structure and content of the rice root-knot nematode (Meloidogyne graminicola).</title>
        <authorList>
            <person name="Phan N.T."/>
            <person name="Danchin E.G.J."/>
            <person name="Klopp C."/>
            <person name="Perfus-Barbeoch L."/>
            <person name="Kozlowski D.K."/>
            <person name="Koutsovoulos G.D."/>
            <person name="Lopez-Roques C."/>
            <person name="Bouchez O."/>
            <person name="Zahm M."/>
            <person name="Besnard G."/>
            <person name="Bellafiore S."/>
        </authorList>
    </citation>
    <scope>NUCLEOTIDE SEQUENCE</scope>
    <source>
        <strain evidence="18">VN-18</strain>
    </source>
</reference>
<dbReference type="Gene3D" id="2.60.40.1530">
    <property type="entry name" value="ntegrin, alpha v. Chain A, domain 4"/>
    <property type="match status" value="1"/>
</dbReference>
<keyword evidence="19" id="KW-1185">Reference proteome</keyword>
<dbReference type="InterPro" id="IPR013517">
    <property type="entry name" value="FG-GAP"/>
</dbReference>
<dbReference type="Gene3D" id="2.130.10.130">
    <property type="entry name" value="Integrin alpha, N-terminal"/>
    <property type="match status" value="1"/>
</dbReference>
<keyword evidence="6 13" id="KW-0130">Cell adhesion</keyword>
<evidence type="ECO:0000256" key="8">
    <source>
        <dbReference type="ARBA" id="ARBA00023037"/>
    </source>
</evidence>
<dbReference type="Pfam" id="PF20806">
    <property type="entry name" value="Integrin_A_Ig_3"/>
    <property type="match status" value="1"/>
</dbReference>
<dbReference type="PRINTS" id="PR01185">
    <property type="entry name" value="INTEGRINA"/>
</dbReference>
<evidence type="ECO:0000256" key="2">
    <source>
        <dbReference type="ARBA" id="ARBA00008054"/>
    </source>
</evidence>
<evidence type="ECO:0000256" key="14">
    <source>
        <dbReference type="SAM" id="MobiDB-lite"/>
    </source>
</evidence>
<keyword evidence="10 13" id="KW-0675">Receptor</keyword>
<feature type="transmembrane region" description="Helical" evidence="13">
    <location>
        <begin position="1105"/>
        <end position="1127"/>
    </location>
</feature>
<dbReference type="SMART" id="SM00191">
    <property type="entry name" value="Int_alpha"/>
    <property type="match status" value="6"/>
</dbReference>
<comment type="similarity">
    <text evidence="2 13">Belongs to the integrin alpha chain family.</text>
</comment>
<keyword evidence="5" id="KW-0677">Repeat</keyword>
<evidence type="ECO:0000256" key="1">
    <source>
        <dbReference type="ARBA" id="ARBA00004479"/>
    </source>
</evidence>
<dbReference type="PANTHER" id="PTHR23220">
    <property type="entry name" value="INTEGRIN ALPHA"/>
    <property type="match status" value="1"/>
</dbReference>
<evidence type="ECO:0000256" key="9">
    <source>
        <dbReference type="ARBA" id="ARBA00023136"/>
    </source>
</evidence>
<dbReference type="GO" id="GO:0033627">
    <property type="term" value="P:cell adhesion mediated by integrin"/>
    <property type="evidence" value="ECO:0007669"/>
    <property type="project" value="TreeGrafter"/>
</dbReference>
<feature type="repeat" description="FG-GAP" evidence="12">
    <location>
        <begin position="369"/>
        <end position="428"/>
    </location>
</feature>
<dbReference type="SUPFAM" id="SSF69318">
    <property type="entry name" value="Integrin alpha N-terminal domain"/>
    <property type="match status" value="1"/>
</dbReference>
<feature type="repeat" description="FG-GAP" evidence="12">
    <location>
        <begin position="188"/>
        <end position="242"/>
    </location>
</feature>
<feature type="region of interest" description="Disordered" evidence="14">
    <location>
        <begin position="1142"/>
        <end position="1164"/>
    </location>
</feature>
<dbReference type="Proteomes" id="UP000605970">
    <property type="component" value="Unassembled WGS sequence"/>
</dbReference>
<feature type="domain" description="Integrin alpha first immunoglubulin-like" evidence="15">
    <location>
        <begin position="479"/>
        <end position="635"/>
    </location>
</feature>
<dbReference type="InterPro" id="IPR028994">
    <property type="entry name" value="Integrin_alpha_N"/>
</dbReference>
<gene>
    <name evidence="18" type="ORF">Mgra_00006632</name>
</gene>
<evidence type="ECO:0000259" key="17">
    <source>
        <dbReference type="Pfam" id="PF20806"/>
    </source>
</evidence>
<dbReference type="InterPro" id="IPR000413">
    <property type="entry name" value="Integrin_alpha"/>
</dbReference>
<evidence type="ECO:0000256" key="6">
    <source>
        <dbReference type="ARBA" id="ARBA00022889"/>
    </source>
</evidence>
<dbReference type="PROSITE" id="PS51470">
    <property type="entry name" value="FG_GAP"/>
    <property type="match status" value="6"/>
</dbReference>
<dbReference type="GO" id="GO:0007160">
    <property type="term" value="P:cell-matrix adhesion"/>
    <property type="evidence" value="ECO:0007669"/>
    <property type="project" value="TreeGrafter"/>
</dbReference>
<feature type="repeat" description="FG-GAP" evidence="12">
    <location>
        <begin position="432"/>
        <end position="494"/>
    </location>
</feature>
<dbReference type="GO" id="GO:0005178">
    <property type="term" value="F:integrin binding"/>
    <property type="evidence" value="ECO:0007669"/>
    <property type="project" value="TreeGrafter"/>
</dbReference>
<evidence type="ECO:0000256" key="10">
    <source>
        <dbReference type="ARBA" id="ARBA00023170"/>
    </source>
</evidence>
<keyword evidence="3 13" id="KW-0812">Transmembrane</keyword>
<dbReference type="Pfam" id="PF01839">
    <property type="entry name" value="FG-GAP"/>
    <property type="match status" value="3"/>
</dbReference>
<comment type="caution">
    <text evidence="18">The sequence shown here is derived from an EMBL/GenBank/DDBJ whole genome shotgun (WGS) entry which is preliminary data.</text>
</comment>
<feature type="domain" description="Integrin alpha third immunoglobulin-like" evidence="17">
    <location>
        <begin position="808"/>
        <end position="1094"/>
    </location>
</feature>
<dbReference type="AlphaFoldDB" id="A0A8S9ZKU2"/>
<dbReference type="Gene3D" id="2.60.40.1460">
    <property type="entry name" value="Integrin domains. Chain A, domain 2"/>
    <property type="match status" value="1"/>
</dbReference>
<proteinExistence type="inferred from homology"/>
<evidence type="ECO:0000256" key="3">
    <source>
        <dbReference type="ARBA" id="ARBA00022692"/>
    </source>
</evidence>
<dbReference type="Gene3D" id="1.20.5.930">
    <property type="entry name" value="Bicelle-embedded integrin alpha(iib) transmembrane segment"/>
    <property type="match status" value="1"/>
</dbReference>
<evidence type="ECO:0000259" key="16">
    <source>
        <dbReference type="Pfam" id="PF20805"/>
    </source>
</evidence>
<evidence type="ECO:0000256" key="4">
    <source>
        <dbReference type="ARBA" id="ARBA00022729"/>
    </source>
</evidence>
<accession>A0A8S9ZKU2</accession>
<sequence>MPIFSYLISIKRLLTNNSILFYFNLFLFFIYLIEIKAFNVDTKNAQIHKRPNTGFGYTVDFAYRDSRTKKLTLLVGAPFAQTSQRRLQNTGAVYGCEIDTNLCVEIFFDQKGNELRLNGTSLLPIEEKSHQMFGATIVSSKNGDNVLACAPHYKYFFAKFDVVEPVGSCYYSRNYFTKIQEFAPCRQEPARHGHHRLGYGMCGFSAAVPDFGNERLFISAPGAWYWQGSVFSQNIHNITDRPNTSDGPAYTDNQELGYSTASGDFDGDKLDDIVVGIPRGNELIGMVSIYTRELKPIANLTEKDGQRGQYFGASVAVLDLNNDGLSDIVVGAPLYINWANVDGKTQERKPQYDIGKISVYIQTGFGIFKDPVHILGHEQWSRFGYSLASAGDLNGDGYQDLLVGAPYDGEDGRGIVYIFHGSSEGIREKYTQRILARDVHRDMRTFGFSLRGGRDVDGNGYPDIAIGAFKSNQAAILRSRPVIQVVGSVRTTRKTINLDEKQCVTEFGRMPCDRLRLCLKYTGKLPGADYQQVALKTEIHLDALKKGLSSRAFFSRSELEKRRDPNIRVHPSSSSRDQPDRIEHILTLTKGREHCESYEIYISDTIRDKISPILISVNYSYMESDTPGRLEPAVDTTLVEGLNTELIIEKDCGEDNICVPDLHITARPAKDKFTIGAQDQTLILNVSVENKGEDSYLTQYTVSIPPGFEYGGIENYETKYSVSCSPAEQLNQKNTLEPYEFICDIGNPLPAGATSNFGFKLRGNDVDMSKEFVELKMGVNSTNEEEAGAERDNQMILRIPIEINAQIALSGRSTPPQIDYSVRNRSQGVASTFDLDIGPVVSHLFQVTNRGPSAISGAILDIVWPSYSDGGNHLLYLIDQPFISDSTKAKCRLNQPLNINPANLAISNQHMATASPLGAHGIDDNNGEVYIDESKEEEVEEIETTQHREGGKLEHQNEEENNEYIDDINGGRKRRQTAAIQRNLLAQKQMLRDAVQLAKEAGGAIEYHGQLGRKTLNCAALNCTHIECDIGRLEENEFVLVEVFSRVWLNTLIDEDHLDGDISSLAIARISALPFAPKYSPPPLLIAVNTEVNPTDPEGTWELPWWLWILAILIALLLLALIIFCCYQCGFFKRTRPPPQEKARLRPAEKAASGYESDTVDGGHTNGHYADSGARYAHPQMYSSERHGARV</sequence>
<evidence type="ECO:0000256" key="5">
    <source>
        <dbReference type="ARBA" id="ARBA00022737"/>
    </source>
</evidence>
<comment type="subcellular location">
    <subcellularLocation>
        <location evidence="1 13">Membrane</location>
        <topology evidence="1 13">Single-pass type I membrane protein</topology>
    </subcellularLocation>
</comment>
<evidence type="ECO:0000256" key="12">
    <source>
        <dbReference type="PROSITE-ProRule" id="PRU00803"/>
    </source>
</evidence>
<feature type="repeat" description="FG-GAP" evidence="12">
    <location>
        <begin position="39"/>
        <end position="105"/>
    </location>
</feature>
<dbReference type="InterPro" id="IPR048286">
    <property type="entry name" value="Integrin_alpha_Ig-like_3"/>
</dbReference>
<dbReference type="InterPro" id="IPR013649">
    <property type="entry name" value="Integrin_alpha_Ig-like_1"/>
</dbReference>
<dbReference type="InterPro" id="IPR048285">
    <property type="entry name" value="Integrin_alpha_Ig-like_2"/>
</dbReference>
<dbReference type="Gene3D" id="2.60.40.1510">
    <property type="entry name" value="ntegrin, alpha v. Chain A, domain 3"/>
    <property type="match status" value="1"/>
</dbReference>
<dbReference type="InterPro" id="IPR032695">
    <property type="entry name" value="Integrin_dom_sf"/>
</dbReference>
<dbReference type="PANTHER" id="PTHR23220:SF133">
    <property type="entry name" value="INTEGRIN ALPHA-PS2"/>
    <property type="match status" value="1"/>
</dbReference>
<feature type="domain" description="Integrin alpha second immunoglobulin-like" evidence="16">
    <location>
        <begin position="652"/>
        <end position="801"/>
    </location>
</feature>
<keyword evidence="4" id="KW-0732">Signal</keyword>
<evidence type="ECO:0000313" key="19">
    <source>
        <dbReference type="Proteomes" id="UP000605970"/>
    </source>
</evidence>
<dbReference type="GO" id="GO:0008305">
    <property type="term" value="C:integrin complex"/>
    <property type="evidence" value="ECO:0007669"/>
    <property type="project" value="InterPro"/>
</dbReference>